<keyword evidence="1" id="KW-1133">Transmembrane helix</keyword>
<gene>
    <name evidence="2" type="ORF">G5I_11558</name>
</gene>
<proteinExistence type="predicted"/>
<feature type="transmembrane region" description="Helical" evidence="1">
    <location>
        <begin position="129"/>
        <end position="152"/>
    </location>
</feature>
<organism evidence="3">
    <name type="scientific">Acromyrmex echinatior</name>
    <name type="common">Panamanian leafcutter ant</name>
    <name type="synonym">Acromyrmex octospinosus echinatior</name>
    <dbReference type="NCBI Taxonomy" id="103372"/>
    <lineage>
        <taxon>Eukaryota</taxon>
        <taxon>Metazoa</taxon>
        <taxon>Ecdysozoa</taxon>
        <taxon>Arthropoda</taxon>
        <taxon>Hexapoda</taxon>
        <taxon>Insecta</taxon>
        <taxon>Pterygota</taxon>
        <taxon>Neoptera</taxon>
        <taxon>Endopterygota</taxon>
        <taxon>Hymenoptera</taxon>
        <taxon>Apocrita</taxon>
        <taxon>Aculeata</taxon>
        <taxon>Formicoidea</taxon>
        <taxon>Formicidae</taxon>
        <taxon>Myrmicinae</taxon>
        <taxon>Acromyrmex</taxon>
    </lineage>
</organism>
<reference evidence="2" key="1">
    <citation type="submission" date="2011-02" db="EMBL/GenBank/DDBJ databases">
        <title>The genome of the leaf-cutting ant Acromyrmex echinatior suggests key adaptations to social evolution and fungus farming.</title>
        <authorList>
            <person name="Nygaard S."/>
            <person name="Zhang G."/>
        </authorList>
    </citation>
    <scope>NUCLEOTIDE SEQUENCE</scope>
</reference>
<evidence type="ECO:0000313" key="2">
    <source>
        <dbReference type="EMBL" id="EGI60374.1"/>
    </source>
</evidence>
<dbReference type="AlphaFoldDB" id="F4WZU9"/>
<sequence>MFGKRDDTSDHIRLRTREDCAANTMCAPHKNHFCIRLYKCLPKHWVVSGVVHYFIRNTSIRVWMNNETDNNLVNGDHLIDLQNSLHNNSSMPLNEQLEVRLDPKEFLDKSSESSLQTMREIANRGDFSAVLEGIFLAAVLRGGFFMAVFYTIQ</sequence>
<name>F4WZU9_ACREC</name>
<dbReference type="InParanoid" id="F4WZU9"/>
<evidence type="ECO:0000313" key="3">
    <source>
        <dbReference type="Proteomes" id="UP000007755"/>
    </source>
</evidence>
<keyword evidence="1" id="KW-0472">Membrane</keyword>
<evidence type="ECO:0000256" key="1">
    <source>
        <dbReference type="SAM" id="Phobius"/>
    </source>
</evidence>
<dbReference type="EMBL" id="GL888480">
    <property type="protein sequence ID" value="EGI60374.1"/>
    <property type="molecule type" value="Genomic_DNA"/>
</dbReference>
<protein>
    <submittedName>
        <fullName evidence="2">Uncharacterized protein</fullName>
    </submittedName>
</protein>
<accession>F4WZU9</accession>
<keyword evidence="1" id="KW-0812">Transmembrane</keyword>
<keyword evidence="3" id="KW-1185">Reference proteome</keyword>
<dbReference type="Proteomes" id="UP000007755">
    <property type="component" value="Unassembled WGS sequence"/>
</dbReference>